<dbReference type="PANTHER" id="PTHR45832:SF22">
    <property type="entry name" value="SERINE_THREONINE-PROTEIN KINASE SAMKA-RELATED"/>
    <property type="match status" value="1"/>
</dbReference>
<keyword evidence="8" id="KW-1185">Reference proteome</keyword>
<dbReference type="SMART" id="SM00285">
    <property type="entry name" value="PBD"/>
    <property type="match status" value="2"/>
</dbReference>
<comment type="similarity">
    <text evidence="1">Belongs to the protein kinase superfamily. STE Ser/Thr protein kinase family. STE20 subfamily.</text>
</comment>
<feature type="region of interest" description="Disordered" evidence="4">
    <location>
        <begin position="1"/>
        <end position="38"/>
    </location>
</feature>
<dbReference type="InterPro" id="IPR000719">
    <property type="entry name" value="Prot_kinase_dom"/>
</dbReference>
<evidence type="ECO:0000256" key="1">
    <source>
        <dbReference type="ARBA" id="ARBA00008874"/>
    </source>
</evidence>
<feature type="compositionally biased region" description="Polar residues" evidence="4">
    <location>
        <begin position="541"/>
        <end position="550"/>
    </location>
</feature>
<feature type="region of interest" description="Disordered" evidence="4">
    <location>
        <begin position="356"/>
        <end position="397"/>
    </location>
</feature>
<dbReference type="GO" id="GO:0005524">
    <property type="term" value="F:ATP binding"/>
    <property type="evidence" value="ECO:0007669"/>
    <property type="project" value="UniProtKB-KW"/>
</dbReference>
<dbReference type="InterPro" id="IPR051931">
    <property type="entry name" value="PAK3-like"/>
</dbReference>
<dbReference type="PROSITE" id="PS50108">
    <property type="entry name" value="CRIB"/>
    <property type="match status" value="1"/>
</dbReference>
<feature type="compositionally biased region" description="Low complexity" evidence="4">
    <location>
        <begin position="629"/>
        <end position="647"/>
    </location>
</feature>
<feature type="domain" description="Protein kinase" evidence="5">
    <location>
        <begin position="868"/>
        <end position="1129"/>
    </location>
</feature>
<feature type="domain" description="CRIB" evidence="6">
    <location>
        <begin position="494"/>
        <end position="507"/>
    </location>
</feature>
<dbReference type="OrthoDB" id="248923at2759"/>
<dbReference type="Pfam" id="PF00069">
    <property type="entry name" value="Pkinase"/>
    <property type="match status" value="1"/>
</dbReference>
<dbReference type="InterPro" id="IPR008266">
    <property type="entry name" value="Tyr_kinase_AS"/>
</dbReference>
<dbReference type="PROSITE" id="PS00109">
    <property type="entry name" value="PROTEIN_KINASE_TYR"/>
    <property type="match status" value="1"/>
</dbReference>
<feature type="region of interest" description="Disordered" evidence="4">
    <location>
        <begin position="307"/>
        <end position="326"/>
    </location>
</feature>
<dbReference type="PROSITE" id="PS50011">
    <property type="entry name" value="PROTEIN_KINASE_DOM"/>
    <property type="match status" value="1"/>
</dbReference>
<keyword evidence="3" id="KW-0067">ATP-binding</keyword>
<feature type="region of interest" description="Disordered" evidence="4">
    <location>
        <begin position="818"/>
        <end position="872"/>
    </location>
</feature>
<evidence type="ECO:0000256" key="3">
    <source>
        <dbReference type="ARBA" id="ARBA00022840"/>
    </source>
</evidence>
<evidence type="ECO:0008006" key="9">
    <source>
        <dbReference type="Google" id="ProtNLM"/>
    </source>
</evidence>
<dbReference type="Gene3D" id="1.10.510.10">
    <property type="entry name" value="Transferase(Phosphotransferase) domain 1"/>
    <property type="match status" value="1"/>
</dbReference>
<evidence type="ECO:0000313" key="7">
    <source>
        <dbReference type="EMBL" id="KAJ1728800.1"/>
    </source>
</evidence>
<evidence type="ECO:0000256" key="2">
    <source>
        <dbReference type="ARBA" id="ARBA00022741"/>
    </source>
</evidence>
<feature type="compositionally biased region" description="Low complexity" evidence="4">
    <location>
        <begin position="570"/>
        <end position="581"/>
    </location>
</feature>
<dbReference type="InterPro" id="IPR000095">
    <property type="entry name" value="CRIB_dom"/>
</dbReference>
<feature type="region of interest" description="Disordered" evidence="4">
    <location>
        <begin position="430"/>
        <end position="488"/>
    </location>
</feature>
<dbReference type="InterPro" id="IPR011009">
    <property type="entry name" value="Kinase-like_dom_sf"/>
</dbReference>
<proteinExistence type="inferred from homology"/>
<name>A0A9W7YD31_9FUNG</name>
<accession>A0A9W7YD31</accession>
<feature type="compositionally biased region" description="Acidic residues" evidence="4">
    <location>
        <begin position="71"/>
        <end position="84"/>
    </location>
</feature>
<dbReference type="PANTHER" id="PTHR45832">
    <property type="entry name" value="SERINE/THREONINE-PROTEIN KINASE SAMKA-RELATED-RELATED"/>
    <property type="match status" value="1"/>
</dbReference>
<evidence type="ECO:0000256" key="4">
    <source>
        <dbReference type="SAM" id="MobiDB-lite"/>
    </source>
</evidence>
<dbReference type="GO" id="GO:0004672">
    <property type="term" value="F:protein kinase activity"/>
    <property type="evidence" value="ECO:0007669"/>
    <property type="project" value="InterPro"/>
</dbReference>
<evidence type="ECO:0000313" key="8">
    <source>
        <dbReference type="Proteomes" id="UP001143981"/>
    </source>
</evidence>
<evidence type="ECO:0000259" key="5">
    <source>
        <dbReference type="PROSITE" id="PS50011"/>
    </source>
</evidence>
<feature type="compositionally biased region" description="Basic and acidic residues" evidence="4">
    <location>
        <begin position="356"/>
        <end position="367"/>
    </location>
</feature>
<feature type="region of interest" description="Disordered" evidence="4">
    <location>
        <begin position="526"/>
        <end position="748"/>
    </location>
</feature>
<dbReference type="EMBL" id="JANBOI010000737">
    <property type="protein sequence ID" value="KAJ1728800.1"/>
    <property type="molecule type" value="Genomic_DNA"/>
</dbReference>
<protein>
    <recommendedName>
        <fullName evidence="9">Non-specific serine/threonine protein kinase</fullName>
    </recommendedName>
</protein>
<feature type="region of interest" description="Disordered" evidence="4">
    <location>
        <begin position="57"/>
        <end position="125"/>
    </location>
</feature>
<keyword evidence="2" id="KW-0547">Nucleotide-binding</keyword>
<feature type="compositionally biased region" description="Basic and acidic residues" evidence="4">
    <location>
        <begin position="23"/>
        <end position="37"/>
    </location>
</feature>
<evidence type="ECO:0000259" key="6">
    <source>
        <dbReference type="PROSITE" id="PS50108"/>
    </source>
</evidence>
<dbReference type="SUPFAM" id="SSF56112">
    <property type="entry name" value="Protein kinase-like (PK-like)"/>
    <property type="match status" value="1"/>
</dbReference>
<feature type="compositionally biased region" description="Polar residues" evidence="4">
    <location>
        <begin position="307"/>
        <end position="318"/>
    </location>
</feature>
<gene>
    <name evidence="7" type="ORF">LPJ61_003846</name>
</gene>
<comment type="caution">
    <text evidence="7">The sequence shown here is derived from an EMBL/GenBank/DDBJ whole genome shotgun (WGS) entry which is preliminary data.</text>
</comment>
<sequence length="1164" mass="122566">MSVSPYGAMMPSTEPVDTSRFSGLHDSDSGSEVDLRRVQIQAIPHSTISAVALRAKGGTGGHTAAAGAAADADDSDDGGDDDDVSGTGLPYGLPSAANGLPSVADTTRGSGEDAAAPEGRKGGGLRAALASKFAAKKKPKDLRATTAVSTKRQQHQLESLMSLSGAAGRDTSSGPMVGGQPVGHPMSFQHVEHLSPTDIAPKMPLINRRLHKAAEAPAKGPAPPERRLKFRNFKPAALLTKPSKASVGSAGSGNAGDADKGAAVMVRGKPIGAPVGFQHVDHLSPTEYSMQQFHLLNHRQQQSEIVSVLRQNSESSSELQRRRAPSLVDKHDKITFRGLPVSGPVSFAHVEHVSPREYQRHLGDSARKASAATAADSEDMSPSAPPMPRPASGNTADADAAADFNLDAAGEASDSSDGASADRPRIAALQHTSQSARTAASEAGLAKPPRINPSMIKELQARARQPPPGDGGGINGSSSNLPKARAGITKAREISSPFNVQHDVHISVEDLDDLMNQVPETWKPYISPHWSPKSDHRSSETQDTPTSQPRTPIYEEMTANRRRSTGNDEQLAAQLARTRLAASRDSAGPSTPGWLPHIVSVSSPDNLTPLGLRKSRTASANSTGHRASHMSAAAATARAAVASSPTANMPRAPTPVSAPIRADANSHAYDAPGTPQSASGRIGDAEPVAGPTSWDTGDDDDGDGGDGRGRVSGGARTNAVTAAAAAAASGSTAGPEGHEPAAPEGAHAKWIKRKSRAVSTLSTAMMARHMSKAPAPAVPVPTLTLDTDKRHTLSQNNISNAARAKAAAIARLEMNAAPTATSSLPPGDEHLSGRAAGGHGGSISRRSGEQRPTTTSSGKSSKKRRENYGELEEYAEGESGNVFITTRKSTTGKRARGDHVAVKVVPKTAKTRYRKLRTELNILRRIRSQHVVRFFEYLSIDDCVWIVYEFMGRGSITDLLAGYPEIRMPAITISYTMHKVLTALAYLHERHIIHCDVRSDNVLIDDKGQVKLADFSSAVLLDADQTLAQKPVLGAIYWLAPELAKGAGYSASTDVWAAGALLYEMLEGQPPYIEYPDIKVLELSQSNGMPKLSNPAACDASLVDLMRQCTASAPADRPPAVRLRKHESVISPESAQCAKLMIDFVLQVESLEVDCDDAGDAGTP</sequence>
<feature type="compositionally biased region" description="Low complexity" evidence="4">
    <location>
        <begin position="713"/>
        <end position="734"/>
    </location>
</feature>
<dbReference type="AlphaFoldDB" id="A0A9W7YD31"/>
<reference evidence="7" key="1">
    <citation type="submission" date="2022-07" db="EMBL/GenBank/DDBJ databases">
        <title>Phylogenomic reconstructions and comparative analyses of Kickxellomycotina fungi.</title>
        <authorList>
            <person name="Reynolds N.K."/>
            <person name="Stajich J.E."/>
            <person name="Barry K."/>
            <person name="Grigoriev I.V."/>
            <person name="Crous P."/>
            <person name="Smith M.E."/>
        </authorList>
    </citation>
    <scope>NUCLEOTIDE SEQUENCE</scope>
    <source>
        <strain evidence="7">BCRC 34381</strain>
    </source>
</reference>
<organism evidence="7 8">
    <name type="scientific">Coemansia biformis</name>
    <dbReference type="NCBI Taxonomy" id="1286918"/>
    <lineage>
        <taxon>Eukaryota</taxon>
        <taxon>Fungi</taxon>
        <taxon>Fungi incertae sedis</taxon>
        <taxon>Zoopagomycota</taxon>
        <taxon>Kickxellomycotina</taxon>
        <taxon>Kickxellomycetes</taxon>
        <taxon>Kickxellales</taxon>
        <taxon>Kickxellaceae</taxon>
        <taxon>Coemansia</taxon>
    </lineage>
</organism>
<dbReference type="Proteomes" id="UP001143981">
    <property type="component" value="Unassembled WGS sequence"/>
</dbReference>